<evidence type="ECO:0000313" key="6">
    <source>
        <dbReference type="EMBL" id="KAJ4372316.1"/>
    </source>
</evidence>
<dbReference type="EMBL" id="JAPEUY010000006">
    <property type="protein sequence ID" value="KAJ4372316.1"/>
    <property type="molecule type" value="Genomic_DNA"/>
</dbReference>
<keyword evidence="2" id="KW-0442">Lipid degradation</keyword>
<feature type="domain" description="PNPLA" evidence="5">
    <location>
        <begin position="654"/>
        <end position="709"/>
    </location>
</feature>
<feature type="region of interest" description="Disordered" evidence="4">
    <location>
        <begin position="184"/>
        <end position="214"/>
    </location>
</feature>
<evidence type="ECO:0000259" key="5">
    <source>
        <dbReference type="Pfam" id="PF01734"/>
    </source>
</evidence>
<feature type="compositionally biased region" description="Polar residues" evidence="4">
    <location>
        <begin position="1148"/>
        <end position="1163"/>
    </location>
</feature>
<feature type="region of interest" description="Disordered" evidence="4">
    <location>
        <begin position="992"/>
        <end position="1099"/>
    </location>
</feature>
<evidence type="ECO:0000256" key="4">
    <source>
        <dbReference type="SAM" id="MobiDB-lite"/>
    </source>
</evidence>
<feature type="compositionally biased region" description="Low complexity" evidence="4">
    <location>
        <begin position="1038"/>
        <end position="1049"/>
    </location>
</feature>
<dbReference type="SUPFAM" id="SSF52151">
    <property type="entry name" value="FabD/lysophospholipase-like"/>
    <property type="match status" value="1"/>
</dbReference>
<dbReference type="PANTHER" id="PTHR24185">
    <property type="entry name" value="CALCIUM-INDEPENDENT PHOSPHOLIPASE A2-GAMMA"/>
    <property type="match status" value="1"/>
</dbReference>
<evidence type="ECO:0000256" key="1">
    <source>
        <dbReference type="ARBA" id="ARBA00022801"/>
    </source>
</evidence>
<proteinExistence type="predicted"/>
<dbReference type="PANTHER" id="PTHR24185:SF1">
    <property type="entry name" value="CALCIUM-INDEPENDENT PHOSPHOLIPASE A2-GAMMA"/>
    <property type="match status" value="1"/>
</dbReference>
<reference evidence="6" key="1">
    <citation type="submission" date="2022-10" db="EMBL/GenBank/DDBJ databases">
        <title>Tapping the CABI collections for fungal endophytes: first genome assemblies for Collariella, Neodidymelliopsis, Ascochyta clinopodiicola, Didymella pomorum, Didymosphaeria variabile, Neocosmospora piperis and Neocucurbitaria cava.</title>
        <authorList>
            <person name="Hill R."/>
        </authorList>
    </citation>
    <scope>NUCLEOTIDE SEQUENCE</scope>
    <source>
        <strain evidence="6">IMI 356814</strain>
    </source>
</reference>
<dbReference type="GO" id="GO:0047499">
    <property type="term" value="F:calcium-independent phospholipase A2 activity"/>
    <property type="evidence" value="ECO:0007669"/>
    <property type="project" value="TreeGrafter"/>
</dbReference>
<dbReference type="InterPro" id="IPR002641">
    <property type="entry name" value="PNPLA_dom"/>
</dbReference>
<sequence>MDFCDQCWGKQGPHKPGRTGPDGLPHEKANPTIVKRLKDILTPPQDHGEQQTLHVEDEDTTWFGIARDNQNRPIFQDYDRYSSIMADSNSGEYKYRYPQLVSFIGQTGAGKSTLIKMLIDQQERKHGPRDCTFPSPVAGSLSNGSVPTSGDVHLYSDPSTYAAEYPMLYADCEGLEGGETTPMAAQYRNSAPSPYKDKGKDHHAPKEPRRRRLVSKGLHCTQRDIKWANSPDTLKRQYAVTELYPRLLYTFSDVIVFVLRNPKTFESTVLSLLITWASSSLEKSLNQPTLPHAVLALNATDTKVNQQEWDPDYATDLLMSNVASAITRDPTYRELKQYWEGRGKSIQSMKDLLECYYSSITVVRVPGEGRYMMIDEQVKKLHDVVSKRCTESFNAKRRSRMLSNSETLNVYLQCAFDHFAQDLHTPFNFMDVSFKINPIPLDFGGNILKLAVAMKARYDDPRRIFKELSFMVSSCILLDCVRQSLKALEDFCAIFWPCTFRNKRGDRCVNVKERHTKGHQNQRGHIIGTGPYEANFTFEDFAEDWLRYLQTSLSDFQKDLSSKMMTSPAADEIVITTKLHQANVNNFYHHVGGAQNFPLEEALSESFKDEAIFGGVPETPVGCTRKVAVTSATETGEEAVIFTNYNRADDEQIGYRLIRPDDPKNDLMIREAARATSAAPTFFKPFRNSRTMEGFLDGAVFHNNPVRIANYESKLLWPDAEECHPDILLSIGTGHHEADTDGILKPTRSDCRRLQIRKVINQVKPTTRERRSIPGFRGFTEVESWVAIFKKRVESVLDAELTWKEFRKDVVGTSSPIAAERYIRINPRTKNRTPKMDDKTQVHFLHDEVKSGLRTHGMRTKIERIAHRLVASSFYFEKTGPSREAGGHITIQGDYIRKHQQRSFQPFFRIQEVKHDQTAQDIYITAHNIREMIDRGLFHLESIVIPMTSESSLLSMDLHLMDERTKVTVCSGFPISGFPRNLADGEPLKRTASPAALATPERPKMSTKRQSLRDKRHTHHRISLERPASDSNISYTLHSNSSHSSRNNSLGPSGLGFPETPDDIPDWVRRRSEASRRSPKPVLQRFPDQEEHYVPQLSPRREELYELDASGGPPLPLQADDEAIVRAYEQGQRHDSLVAPRITRSENDLSLTPTQRPSLSRTDTGTDEEELARALSLSLQIQ</sequence>
<gene>
    <name evidence="6" type="ORF">N0V83_004090</name>
</gene>
<dbReference type="PROSITE" id="PS50330">
    <property type="entry name" value="UIM"/>
    <property type="match status" value="1"/>
</dbReference>
<dbReference type="GO" id="GO:0046486">
    <property type="term" value="P:glycerolipid metabolic process"/>
    <property type="evidence" value="ECO:0007669"/>
    <property type="project" value="UniProtKB-ARBA"/>
</dbReference>
<dbReference type="InterPro" id="IPR003903">
    <property type="entry name" value="UIM_dom"/>
</dbReference>
<feature type="region of interest" description="Disordered" evidence="4">
    <location>
        <begin position="1142"/>
        <end position="1170"/>
    </location>
</feature>
<dbReference type="Proteomes" id="UP001140560">
    <property type="component" value="Unassembled WGS sequence"/>
</dbReference>
<dbReference type="GO" id="GO:0016020">
    <property type="term" value="C:membrane"/>
    <property type="evidence" value="ECO:0007669"/>
    <property type="project" value="TreeGrafter"/>
</dbReference>
<feature type="compositionally biased region" description="Basic and acidic residues" evidence="4">
    <location>
        <begin position="1087"/>
        <end position="1099"/>
    </location>
</feature>
<feature type="compositionally biased region" description="Basic and acidic residues" evidence="4">
    <location>
        <begin position="1066"/>
        <end position="1076"/>
    </location>
</feature>
<dbReference type="Gene3D" id="3.40.1090.10">
    <property type="entry name" value="Cytosolic phospholipase A2 catalytic domain"/>
    <property type="match status" value="1"/>
</dbReference>
<dbReference type="OrthoDB" id="194358at2759"/>
<feature type="region of interest" description="Disordered" evidence="4">
    <location>
        <begin position="1"/>
        <end position="29"/>
    </location>
</feature>
<dbReference type="GO" id="GO:0019369">
    <property type="term" value="P:arachidonate metabolic process"/>
    <property type="evidence" value="ECO:0007669"/>
    <property type="project" value="TreeGrafter"/>
</dbReference>
<keyword evidence="1" id="KW-0378">Hydrolase</keyword>
<evidence type="ECO:0000256" key="2">
    <source>
        <dbReference type="ARBA" id="ARBA00022963"/>
    </source>
</evidence>
<name>A0A9W8YD20_9PLEO</name>
<evidence type="ECO:0000256" key="3">
    <source>
        <dbReference type="ARBA" id="ARBA00023098"/>
    </source>
</evidence>
<dbReference type="AlphaFoldDB" id="A0A9W8YD20"/>
<keyword evidence="7" id="KW-1185">Reference proteome</keyword>
<comment type="caution">
    <text evidence="6">The sequence shown here is derived from an EMBL/GenBank/DDBJ whole genome shotgun (WGS) entry which is preliminary data.</text>
</comment>
<dbReference type="GO" id="GO:0016042">
    <property type="term" value="P:lipid catabolic process"/>
    <property type="evidence" value="ECO:0007669"/>
    <property type="project" value="UniProtKB-KW"/>
</dbReference>
<dbReference type="InterPro" id="IPR016035">
    <property type="entry name" value="Acyl_Trfase/lysoPLipase"/>
</dbReference>
<evidence type="ECO:0000313" key="7">
    <source>
        <dbReference type="Proteomes" id="UP001140560"/>
    </source>
</evidence>
<protein>
    <recommendedName>
        <fullName evidence="5">PNPLA domain-containing protein</fullName>
    </recommendedName>
</protein>
<keyword evidence="3" id="KW-0443">Lipid metabolism</keyword>
<accession>A0A9W8YD20</accession>
<organism evidence="6 7">
    <name type="scientific">Neocucurbitaria cava</name>
    <dbReference type="NCBI Taxonomy" id="798079"/>
    <lineage>
        <taxon>Eukaryota</taxon>
        <taxon>Fungi</taxon>
        <taxon>Dikarya</taxon>
        <taxon>Ascomycota</taxon>
        <taxon>Pezizomycotina</taxon>
        <taxon>Dothideomycetes</taxon>
        <taxon>Pleosporomycetidae</taxon>
        <taxon>Pleosporales</taxon>
        <taxon>Pleosporineae</taxon>
        <taxon>Cucurbitariaceae</taxon>
        <taxon>Neocucurbitaria</taxon>
    </lineage>
</organism>
<dbReference type="Pfam" id="PF01734">
    <property type="entry name" value="Patatin"/>
    <property type="match status" value="1"/>
</dbReference>
<feature type="compositionally biased region" description="Basic and acidic residues" evidence="4">
    <location>
        <begin position="195"/>
        <end position="207"/>
    </location>
</feature>